<dbReference type="OrthoDB" id="9112331at2"/>
<evidence type="ECO:0000256" key="2">
    <source>
        <dbReference type="ARBA" id="ARBA00022741"/>
    </source>
</evidence>
<dbReference type="InterPro" id="IPR027417">
    <property type="entry name" value="P-loop_NTPase"/>
</dbReference>
<dbReference type="PANTHER" id="PTHR42781:SF4">
    <property type="entry name" value="SPERMIDINE_PUTRESCINE IMPORT ATP-BINDING PROTEIN POTA"/>
    <property type="match status" value="1"/>
</dbReference>
<gene>
    <name evidence="5" type="ORF">FQ377_06145</name>
</gene>
<reference evidence="5 6" key="1">
    <citation type="submission" date="2019-08" db="EMBL/GenBank/DDBJ databases">
        <title>Genone of Arthrobacter echini P9.</title>
        <authorList>
            <person name="Bowman J.P."/>
        </authorList>
    </citation>
    <scope>NUCLEOTIDE SEQUENCE [LARGE SCALE GENOMIC DNA]</scope>
    <source>
        <strain evidence="5 6">P9</strain>
    </source>
</reference>
<dbReference type="RefSeq" id="WP_148600353.1">
    <property type="nucleotide sequence ID" value="NZ_VSLD01000002.1"/>
</dbReference>
<dbReference type="InterPro" id="IPR050093">
    <property type="entry name" value="ABC_SmlMolc_Importer"/>
</dbReference>
<keyword evidence="3 5" id="KW-0067">ATP-binding</keyword>
<dbReference type="InterPro" id="IPR017871">
    <property type="entry name" value="ABC_transporter-like_CS"/>
</dbReference>
<dbReference type="InterPro" id="IPR003593">
    <property type="entry name" value="AAA+_ATPase"/>
</dbReference>
<protein>
    <submittedName>
        <fullName evidence="5">ABC transporter ATP-binding protein</fullName>
    </submittedName>
</protein>
<feature type="domain" description="ABC transporter" evidence="4">
    <location>
        <begin position="1"/>
        <end position="234"/>
    </location>
</feature>
<keyword evidence="6" id="KW-1185">Reference proteome</keyword>
<evidence type="ECO:0000256" key="3">
    <source>
        <dbReference type="ARBA" id="ARBA00022840"/>
    </source>
</evidence>
<evidence type="ECO:0000259" key="4">
    <source>
        <dbReference type="PROSITE" id="PS50893"/>
    </source>
</evidence>
<dbReference type="PANTHER" id="PTHR42781">
    <property type="entry name" value="SPERMIDINE/PUTRESCINE IMPORT ATP-BINDING PROTEIN POTA"/>
    <property type="match status" value="1"/>
</dbReference>
<evidence type="ECO:0000313" key="6">
    <source>
        <dbReference type="Proteomes" id="UP000323410"/>
    </source>
</evidence>
<dbReference type="GO" id="GO:0005524">
    <property type="term" value="F:ATP binding"/>
    <property type="evidence" value="ECO:0007669"/>
    <property type="project" value="UniProtKB-KW"/>
</dbReference>
<dbReference type="Pfam" id="PF00005">
    <property type="entry name" value="ABC_tran"/>
    <property type="match status" value="1"/>
</dbReference>
<dbReference type="Proteomes" id="UP000323410">
    <property type="component" value="Unassembled WGS sequence"/>
</dbReference>
<accession>A0A5D0XS95</accession>
<evidence type="ECO:0000313" key="5">
    <source>
        <dbReference type="EMBL" id="TYC99534.1"/>
    </source>
</evidence>
<evidence type="ECO:0000256" key="1">
    <source>
        <dbReference type="ARBA" id="ARBA00022448"/>
    </source>
</evidence>
<comment type="caution">
    <text evidence="5">The sequence shown here is derived from an EMBL/GenBank/DDBJ whole genome shotgun (WGS) entry which is preliminary data.</text>
</comment>
<dbReference type="Gene3D" id="3.40.50.300">
    <property type="entry name" value="P-loop containing nucleotide triphosphate hydrolases"/>
    <property type="match status" value="1"/>
</dbReference>
<dbReference type="PROSITE" id="PS50893">
    <property type="entry name" value="ABC_TRANSPORTER_2"/>
    <property type="match status" value="1"/>
</dbReference>
<name>A0A5D0XS95_9MICC</name>
<dbReference type="SUPFAM" id="SSF50331">
    <property type="entry name" value="MOP-like"/>
    <property type="match status" value="1"/>
</dbReference>
<dbReference type="InterPro" id="IPR008995">
    <property type="entry name" value="Mo/tungstate-bd_C_term_dom"/>
</dbReference>
<dbReference type="EMBL" id="VSLD01000002">
    <property type="protein sequence ID" value="TYC99534.1"/>
    <property type="molecule type" value="Genomic_DNA"/>
</dbReference>
<dbReference type="AlphaFoldDB" id="A0A5D0XS95"/>
<sequence length="363" mass="37860">MGLTFAAQLAERDVDVRFEVATGETLAVLGPNGAGKSTVLSLLAGLLAPTSGRADLEGSVLFDVGASRRTLTEPRERGISLLAQEALLFPHLSALENVAFGPRSRGVPRTAARATALGWLERVGVAELVHRRPHQLSGGQAQRVALARALAVEPSLLLLDEPLAALDVSITPTMRLLLREVLQGRTAVIVTHDPLDAFLLADRVLVLEGGRIVESGATAEVLTRPVTAFGARLAGLNLVQGRRTRTGFAGGNGIEVPLADRLPEGTALVLAVRPAAISVSLSSHPGADAAVVRAEIDDVEHRGDLVRIHAAGLAADVAPADAVALGLVPGIAVDLRIRHGDATVYPTRREQQDSGRSTAGSGR</sequence>
<dbReference type="InterPro" id="IPR003439">
    <property type="entry name" value="ABC_transporter-like_ATP-bd"/>
</dbReference>
<keyword evidence="2" id="KW-0547">Nucleotide-binding</keyword>
<proteinExistence type="predicted"/>
<keyword evidence="1" id="KW-0813">Transport</keyword>
<dbReference type="PROSITE" id="PS00211">
    <property type="entry name" value="ABC_TRANSPORTER_1"/>
    <property type="match status" value="1"/>
</dbReference>
<dbReference type="SMART" id="SM00382">
    <property type="entry name" value="AAA"/>
    <property type="match status" value="1"/>
</dbReference>
<organism evidence="5 6">
    <name type="scientific">Arthrobacter echini</name>
    <dbReference type="NCBI Taxonomy" id="1529066"/>
    <lineage>
        <taxon>Bacteria</taxon>
        <taxon>Bacillati</taxon>
        <taxon>Actinomycetota</taxon>
        <taxon>Actinomycetes</taxon>
        <taxon>Micrococcales</taxon>
        <taxon>Micrococcaceae</taxon>
        <taxon>Arthrobacter</taxon>
    </lineage>
</organism>
<dbReference type="SUPFAM" id="SSF52540">
    <property type="entry name" value="P-loop containing nucleoside triphosphate hydrolases"/>
    <property type="match status" value="1"/>
</dbReference>
<dbReference type="GO" id="GO:0016887">
    <property type="term" value="F:ATP hydrolysis activity"/>
    <property type="evidence" value="ECO:0007669"/>
    <property type="project" value="InterPro"/>
</dbReference>